<dbReference type="InParanoid" id="A0A1Y1UTC2"/>
<feature type="transmembrane region" description="Helical" evidence="7">
    <location>
        <begin position="512"/>
        <end position="530"/>
    </location>
</feature>
<dbReference type="Proteomes" id="UP000193218">
    <property type="component" value="Unassembled WGS sequence"/>
</dbReference>
<dbReference type="STRING" id="4999.A0A1Y1UTC2"/>
<dbReference type="OrthoDB" id="440325at2759"/>
<dbReference type="FunFam" id="3.40.605.10:FF:000004">
    <property type="entry name" value="Aldehyde dehydrogenase"/>
    <property type="match status" value="1"/>
</dbReference>
<evidence type="ECO:0000259" key="8">
    <source>
        <dbReference type="Pfam" id="PF00171"/>
    </source>
</evidence>
<evidence type="ECO:0000313" key="9">
    <source>
        <dbReference type="EMBL" id="ORX40867.1"/>
    </source>
</evidence>
<dbReference type="InterPro" id="IPR012394">
    <property type="entry name" value="Aldehyde_DH_NAD(P)"/>
</dbReference>
<dbReference type="GO" id="GO:0005737">
    <property type="term" value="C:cytoplasm"/>
    <property type="evidence" value="ECO:0007669"/>
    <property type="project" value="TreeGrafter"/>
</dbReference>
<keyword evidence="7" id="KW-0812">Transmembrane</keyword>
<dbReference type="GeneID" id="33559523"/>
<dbReference type="EMBL" id="NBSH01000001">
    <property type="protein sequence ID" value="ORX40867.1"/>
    <property type="molecule type" value="Genomic_DNA"/>
</dbReference>
<evidence type="ECO:0000256" key="6">
    <source>
        <dbReference type="RuleBase" id="RU003345"/>
    </source>
</evidence>
<proteinExistence type="inferred from homology"/>
<dbReference type="InterPro" id="IPR016162">
    <property type="entry name" value="Ald_DH_N"/>
</dbReference>
<dbReference type="GO" id="GO:0004029">
    <property type="term" value="F:aldehyde dehydrogenase (NAD+) activity"/>
    <property type="evidence" value="ECO:0007669"/>
    <property type="project" value="TreeGrafter"/>
</dbReference>
<dbReference type="PIRSF" id="PIRSF036492">
    <property type="entry name" value="ALDH"/>
    <property type="match status" value="1"/>
</dbReference>
<sequence>MADESHDTSITETSLEQIDKLYAKHQQKFKSRATIPVEWRIYNLKQLWWMIKDNEAAIQAASKEDLDTGPLACSISDLWPVYNEIALAIRRLPTWVKPEVRWWDSQLAFKFMCPTIRKQPKGVCLIISPWNYPWQLSLVPLVHAIAAGCPVMLKPSEHSPACSALLAKLLPQYLDSGAYSVVLGGPQQAAHLLEKSWGHILFTGSGRIGSMVATAAAKTLTPMTLELGGKSPVIVSKCADLRKIARRIFSIKQLTCGQMCVTPDYILCDREVVKEFVEECKQTLEHFFPPAPSEQSMLKQPFTSRLRTKESYDRMQSFMEQADSAGRLAYKGEANAGSLRMGFSLVLLNEDGVGETGPLIEEEIFGPVLPIIPYSSLDTAIEYINNGPDPLAIYVCSSKRSVFKRVCEETMSGSCTWNDFAFSTFARSLPFGGVGASGYGAYHGEDGFKTFTHQKSTLEIPLYFEPLMSLRYPPITAFGQTVLTSLLLTGSSFNRPRSVRDERIRWYQGLPWMYIVGVAFACVFAVLVNLDNIQARTGMRAQTLNI</sequence>
<reference evidence="9 10" key="1">
    <citation type="submission" date="2017-03" db="EMBL/GenBank/DDBJ databases">
        <title>Widespread Adenine N6-methylation of Active Genes in Fungi.</title>
        <authorList>
            <consortium name="DOE Joint Genome Institute"/>
            <person name="Mondo S.J."/>
            <person name="Dannebaum R.O."/>
            <person name="Kuo R.C."/>
            <person name="Louie K.B."/>
            <person name="Bewick A.J."/>
            <person name="Labutti K."/>
            <person name="Haridas S."/>
            <person name="Kuo A."/>
            <person name="Salamov A."/>
            <person name="Ahrendt S.R."/>
            <person name="Lau R."/>
            <person name="Bowen B.P."/>
            <person name="Lipzen A."/>
            <person name="Sullivan W."/>
            <person name="Andreopoulos W.B."/>
            <person name="Clum A."/>
            <person name="Lindquist E."/>
            <person name="Daum C."/>
            <person name="Northen T.R."/>
            <person name="Ramamoorthy G."/>
            <person name="Schmitz R.J."/>
            <person name="Gryganskyi A."/>
            <person name="Culley D."/>
            <person name="Magnuson J."/>
            <person name="James T.Y."/>
            <person name="O'Malley M.A."/>
            <person name="Stajich J.E."/>
            <person name="Spatafora J.W."/>
            <person name="Visel A."/>
            <person name="Grigoriev I.V."/>
        </authorList>
    </citation>
    <scope>NUCLEOTIDE SEQUENCE [LARGE SCALE GENOMIC DNA]</scope>
    <source>
        <strain evidence="9 10">NRRL Y-17943</strain>
    </source>
</reference>
<evidence type="ECO:0000256" key="1">
    <source>
        <dbReference type="ARBA" id="ARBA00009986"/>
    </source>
</evidence>
<keyword evidence="2 3" id="KW-0560">Oxidoreductase</keyword>
<evidence type="ECO:0000256" key="3">
    <source>
        <dbReference type="PIRNR" id="PIRNR036492"/>
    </source>
</evidence>
<dbReference type="GO" id="GO:0006081">
    <property type="term" value="P:aldehyde metabolic process"/>
    <property type="evidence" value="ECO:0007669"/>
    <property type="project" value="InterPro"/>
</dbReference>
<dbReference type="AlphaFoldDB" id="A0A1Y1UTC2"/>
<gene>
    <name evidence="9" type="ORF">BD324DRAFT_647772</name>
</gene>
<dbReference type="PROSITE" id="PS00687">
    <property type="entry name" value="ALDEHYDE_DEHYDR_GLU"/>
    <property type="match status" value="1"/>
</dbReference>
<evidence type="ECO:0000256" key="5">
    <source>
        <dbReference type="PROSITE-ProRule" id="PRU10007"/>
    </source>
</evidence>
<dbReference type="InterPro" id="IPR029510">
    <property type="entry name" value="Ald_DH_CS_GLU"/>
</dbReference>
<dbReference type="Gene3D" id="3.40.605.10">
    <property type="entry name" value="Aldehyde Dehydrogenase, Chain A, domain 1"/>
    <property type="match status" value="1"/>
</dbReference>
<feature type="active site" evidence="4 5">
    <location>
        <position position="226"/>
    </location>
</feature>
<comment type="caution">
    <text evidence="9">The sequence shown here is derived from an EMBL/GenBank/DDBJ whole genome shotgun (WGS) entry which is preliminary data.</text>
</comment>
<dbReference type="InterPro" id="IPR015590">
    <property type="entry name" value="Aldehyde_DH_dom"/>
</dbReference>
<feature type="active site" evidence="4">
    <location>
        <position position="260"/>
    </location>
</feature>
<accession>A0A1Y1UTC2</accession>
<organism evidence="9 10">
    <name type="scientific">Kockovaella imperatae</name>
    <dbReference type="NCBI Taxonomy" id="4999"/>
    <lineage>
        <taxon>Eukaryota</taxon>
        <taxon>Fungi</taxon>
        <taxon>Dikarya</taxon>
        <taxon>Basidiomycota</taxon>
        <taxon>Agaricomycotina</taxon>
        <taxon>Tremellomycetes</taxon>
        <taxon>Tremellales</taxon>
        <taxon>Cuniculitremaceae</taxon>
        <taxon>Kockovaella</taxon>
    </lineage>
</organism>
<evidence type="ECO:0000256" key="2">
    <source>
        <dbReference type="ARBA" id="ARBA00023002"/>
    </source>
</evidence>
<dbReference type="RefSeq" id="XP_021874546.1">
    <property type="nucleotide sequence ID" value="XM_022017714.1"/>
</dbReference>
<dbReference type="PANTHER" id="PTHR43570">
    <property type="entry name" value="ALDEHYDE DEHYDROGENASE"/>
    <property type="match status" value="1"/>
</dbReference>
<keyword evidence="7" id="KW-0472">Membrane</keyword>
<dbReference type="Gene3D" id="3.40.309.10">
    <property type="entry name" value="Aldehyde Dehydrogenase, Chain A, domain 2"/>
    <property type="match status" value="1"/>
</dbReference>
<dbReference type="SUPFAM" id="SSF53720">
    <property type="entry name" value="ALDH-like"/>
    <property type="match status" value="1"/>
</dbReference>
<name>A0A1Y1UTC2_9TREE</name>
<dbReference type="Pfam" id="PF00171">
    <property type="entry name" value="Aldedh"/>
    <property type="match status" value="1"/>
</dbReference>
<dbReference type="InterPro" id="IPR016163">
    <property type="entry name" value="Ald_DH_C"/>
</dbReference>
<evidence type="ECO:0000256" key="7">
    <source>
        <dbReference type="SAM" id="Phobius"/>
    </source>
</evidence>
<evidence type="ECO:0000256" key="4">
    <source>
        <dbReference type="PIRSR" id="PIRSR036492-1"/>
    </source>
</evidence>
<keyword evidence="10" id="KW-1185">Reference proteome</keyword>
<protein>
    <recommendedName>
        <fullName evidence="3">Aldehyde dehydrogenase</fullName>
    </recommendedName>
</protein>
<comment type="similarity">
    <text evidence="1 3 6">Belongs to the aldehyde dehydrogenase family.</text>
</comment>
<dbReference type="InterPro" id="IPR016161">
    <property type="entry name" value="Ald_DH/histidinol_DH"/>
</dbReference>
<keyword evidence="7" id="KW-1133">Transmembrane helix</keyword>
<evidence type="ECO:0000313" key="10">
    <source>
        <dbReference type="Proteomes" id="UP000193218"/>
    </source>
</evidence>
<feature type="domain" description="Aldehyde dehydrogenase" evidence="8">
    <location>
        <begin position="9"/>
        <end position="456"/>
    </location>
</feature>
<dbReference type="PANTHER" id="PTHR43570:SF16">
    <property type="entry name" value="ALDEHYDE DEHYDROGENASE TYPE III, ISOFORM Q"/>
    <property type="match status" value="1"/>
</dbReference>